<feature type="transmembrane region" description="Helical" evidence="1">
    <location>
        <begin position="265"/>
        <end position="287"/>
    </location>
</feature>
<reference evidence="2 3" key="1">
    <citation type="submission" date="2016-11" db="EMBL/GenBank/DDBJ databases">
        <authorList>
            <person name="Jaros S."/>
            <person name="Januszkiewicz K."/>
            <person name="Wedrychowicz H."/>
        </authorList>
    </citation>
    <scope>NUCLEOTIDE SEQUENCE [LARGE SCALE GENOMIC DNA]</scope>
    <source>
        <strain evidence="2 3">DSM 17459</strain>
    </source>
</reference>
<sequence length="387" mass="43336">MNRTGALYIYELKKILHRRMVWIACAVTLALCAGISLSNLLGASYITDDGEEISGYEMMKMSREYARDLSGRAIDNILLSEMQEAEGKEEESADKYAAVYSYVQKITGDSKEALTADEAALYSARRNNLTRIWREQMLTDGEITYWLGKEKEIETPFIYAYADGWADVFDNIYALNFMLLLLIAVCLSNVFSMEHVRRTDQLILCTRCGRKNLYHAKILAGITFGMILAVLLFSVSVITSILIYGSDGFYAALQAVLPLSSRPVSVGRAVMTLFVLFIIVSILYSIATMFLSECLKNSAGVMGVLAGGMVFTMLVDIPYWLRIPSQLYDLLPTTLLIKWQLWDDRLLSVLGKHLTNYQSAAIAYTVMSVLLAAAGGKLYQKYQVNAR</sequence>
<proteinExistence type="predicted"/>
<gene>
    <name evidence="2" type="ORF">SAMN02745158_01804</name>
</gene>
<feature type="transmembrane region" description="Helical" evidence="1">
    <location>
        <begin position="361"/>
        <end position="379"/>
    </location>
</feature>
<feature type="transmembrane region" description="Helical" evidence="1">
    <location>
        <begin position="299"/>
        <end position="321"/>
    </location>
</feature>
<feature type="transmembrane region" description="Helical" evidence="1">
    <location>
        <begin position="21"/>
        <end position="46"/>
    </location>
</feature>
<organism evidence="2 3">
    <name type="scientific">Lactonifactor longoviformis DSM 17459</name>
    <dbReference type="NCBI Taxonomy" id="1122155"/>
    <lineage>
        <taxon>Bacteria</taxon>
        <taxon>Bacillati</taxon>
        <taxon>Bacillota</taxon>
        <taxon>Clostridia</taxon>
        <taxon>Eubacteriales</taxon>
        <taxon>Clostridiaceae</taxon>
        <taxon>Lactonifactor</taxon>
    </lineage>
</organism>
<keyword evidence="1" id="KW-1133">Transmembrane helix</keyword>
<dbReference type="PANTHER" id="PTHR37305">
    <property type="entry name" value="INTEGRAL MEMBRANE PROTEIN-RELATED"/>
    <property type="match status" value="1"/>
</dbReference>
<evidence type="ECO:0000256" key="1">
    <source>
        <dbReference type="SAM" id="Phobius"/>
    </source>
</evidence>
<dbReference type="OrthoDB" id="1700423at2"/>
<evidence type="ECO:0008006" key="4">
    <source>
        <dbReference type="Google" id="ProtNLM"/>
    </source>
</evidence>
<dbReference type="Proteomes" id="UP000184245">
    <property type="component" value="Unassembled WGS sequence"/>
</dbReference>
<dbReference type="AlphaFoldDB" id="A0A1M4WYS4"/>
<dbReference type="PANTHER" id="PTHR37305:SF1">
    <property type="entry name" value="MEMBRANE PROTEIN"/>
    <property type="match status" value="1"/>
</dbReference>
<feature type="transmembrane region" description="Helical" evidence="1">
    <location>
        <begin position="218"/>
        <end position="245"/>
    </location>
</feature>
<accession>A0A1M4WYS4</accession>
<dbReference type="STRING" id="1122155.SAMN02745158_01804"/>
<evidence type="ECO:0000313" key="3">
    <source>
        <dbReference type="Proteomes" id="UP000184245"/>
    </source>
</evidence>
<evidence type="ECO:0000313" key="2">
    <source>
        <dbReference type="EMBL" id="SHE86360.1"/>
    </source>
</evidence>
<keyword evidence="3" id="KW-1185">Reference proteome</keyword>
<keyword evidence="1" id="KW-0812">Transmembrane</keyword>
<keyword evidence="1" id="KW-0472">Membrane</keyword>
<protein>
    <recommendedName>
        <fullName evidence="4">ABC-2 family transporter protein</fullName>
    </recommendedName>
</protein>
<name>A0A1M4WYS4_9CLOT</name>
<feature type="transmembrane region" description="Helical" evidence="1">
    <location>
        <begin position="172"/>
        <end position="191"/>
    </location>
</feature>
<dbReference type="EMBL" id="FQVI01000007">
    <property type="protein sequence ID" value="SHE86360.1"/>
    <property type="molecule type" value="Genomic_DNA"/>
</dbReference>